<dbReference type="AlphaFoldDB" id="A0A1H0I1C7"/>
<proteinExistence type="predicted"/>
<evidence type="ECO:0000313" key="2">
    <source>
        <dbReference type="Proteomes" id="UP000199088"/>
    </source>
</evidence>
<reference evidence="2" key="1">
    <citation type="submission" date="2016-10" db="EMBL/GenBank/DDBJ databases">
        <authorList>
            <person name="Varghese N."/>
            <person name="Submissions S."/>
        </authorList>
    </citation>
    <scope>NUCLEOTIDE SEQUENCE [LARGE SCALE GENOMIC DNA]</scope>
    <source>
        <strain evidence="2">DSM 45843</strain>
    </source>
</reference>
<keyword evidence="2" id="KW-1185">Reference proteome</keyword>
<protein>
    <submittedName>
        <fullName evidence="1">Uncharacterized protein</fullName>
    </submittedName>
</protein>
<dbReference type="Proteomes" id="UP000199088">
    <property type="component" value="Unassembled WGS sequence"/>
</dbReference>
<dbReference type="EMBL" id="FNIR01000004">
    <property type="protein sequence ID" value="SDO25203.1"/>
    <property type="molecule type" value="Genomic_DNA"/>
</dbReference>
<dbReference type="STRING" id="1052260.SAMN05660199_01645"/>
<gene>
    <name evidence="1" type="ORF">SAMN05660199_01645</name>
</gene>
<sequence>MAKALFGHVVAPRELRVAEEIAMLRSRITRLEAEVAALRAERDERIAHELLTMAHPEVEPALVH</sequence>
<dbReference type="RefSeq" id="WP_091242803.1">
    <property type="nucleotide sequence ID" value="NZ_FNIR01000004.1"/>
</dbReference>
<organism evidence="1 2">
    <name type="scientific">Klenkia soli</name>
    <dbReference type="NCBI Taxonomy" id="1052260"/>
    <lineage>
        <taxon>Bacteria</taxon>
        <taxon>Bacillati</taxon>
        <taxon>Actinomycetota</taxon>
        <taxon>Actinomycetes</taxon>
        <taxon>Geodermatophilales</taxon>
        <taxon>Geodermatophilaceae</taxon>
        <taxon>Klenkia</taxon>
    </lineage>
</organism>
<evidence type="ECO:0000313" key="1">
    <source>
        <dbReference type="EMBL" id="SDO25203.1"/>
    </source>
</evidence>
<name>A0A1H0I1C7_9ACTN</name>
<accession>A0A1H0I1C7</accession>